<dbReference type="Gene3D" id="3.40.630.10">
    <property type="entry name" value="Zn peptidases"/>
    <property type="match status" value="1"/>
</dbReference>
<organism evidence="6 7">
    <name type="scientific">Heliorestis convoluta</name>
    <dbReference type="NCBI Taxonomy" id="356322"/>
    <lineage>
        <taxon>Bacteria</taxon>
        <taxon>Bacillati</taxon>
        <taxon>Bacillota</taxon>
        <taxon>Clostridia</taxon>
        <taxon>Eubacteriales</taxon>
        <taxon>Heliobacteriaceae</taxon>
        <taxon>Heliorestis</taxon>
    </lineage>
</organism>
<dbReference type="Proteomes" id="UP000366051">
    <property type="component" value="Chromosome"/>
</dbReference>
<protein>
    <submittedName>
        <fullName evidence="6">Succinylglutamate desuccinylase/aspartoacylase</fullName>
    </submittedName>
</protein>
<sequence>MLEPILTLNIPFREPMVLYKNEFQGTGEGPIVSLVSGIHGDELNGIYLLTRLAAFLEEVVQGKKEGYTLQGTVRLVPVVNVPGVNFALRNWPFDGTDINRMFPGYDQGETTQRIADGVFQATLGSHYAFDVHSSNEQFYELPHLRTFFPDERELKLAPYLRCPYLLHRELTPLYKTQLAYLWKDSGISPYILMLGVARRIDESMVQQVFHGLIDFMVATEILAGPPLAPPPATPFFRTANTHLVLSQAAGIFRPTAVVGTEIEQEDLIGHIYNVLTGALEEEVRAPASGLLAGLRAYPMVYEKELLARIFSPHESLEKGFDIWYPEQ</sequence>
<gene>
    <name evidence="6" type="ORF">FTV88_0298</name>
</gene>
<accession>A0A5Q2MW41</accession>
<keyword evidence="7" id="KW-1185">Reference proteome</keyword>
<dbReference type="RefSeq" id="WP_162007847.1">
    <property type="nucleotide sequence ID" value="NZ_CP045875.1"/>
</dbReference>
<keyword evidence="3" id="KW-0378">Hydrolase</keyword>
<keyword evidence="2" id="KW-0479">Metal-binding</keyword>
<proteinExistence type="predicted"/>
<dbReference type="InterPro" id="IPR055438">
    <property type="entry name" value="AstE_AspA_cat"/>
</dbReference>
<dbReference type="EMBL" id="CP045875">
    <property type="protein sequence ID" value="QGG46477.1"/>
    <property type="molecule type" value="Genomic_DNA"/>
</dbReference>
<name>A0A5Q2MW41_9FIRM</name>
<evidence type="ECO:0000256" key="1">
    <source>
        <dbReference type="ARBA" id="ARBA00001947"/>
    </source>
</evidence>
<dbReference type="GO" id="GO:0046872">
    <property type="term" value="F:metal ion binding"/>
    <property type="evidence" value="ECO:0007669"/>
    <property type="project" value="UniProtKB-KW"/>
</dbReference>
<dbReference type="Pfam" id="PF24827">
    <property type="entry name" value="AstE_AspA_cat"/>
    <property type="match status" value="1"/>
</dbReference>
<dbReference type="GO" id="GO:0016788">
    <property type="term" value="F:hydrolase activity, acting on ester bonds"/>
    <property type="evidence" value="ECO:0007669"/>
    <property type="project" value="InterPro"/>
</dbReference>
<dbReference type="KEGG" id="hcv:FTV88_0298"/>
<keyword evidence="4" id="KW-0862">Zinc</keyword>
<evidence type="ECO:0000256" key="4">
    <source>
        <dbReference type="ARBA" id="ARBA00022833"/>
    </source>
</evidence>
<evidence type="ECO:0000256" key="3">
    <source>
        <dbReference type="ARBA" id="ARBA00022801"/>
    </source>
</evidence>
<evidence type="ECO:0000313" key="6">
    <source>
        <dbReference type="EMBL" id="QGG46477.1"/>
    </source>
</evidence>
<feature type="domain" description="Succinylglutamate desuccinylase/Aspartoacylase catalytic" evidence="5">
    <location>
        <begin position="29"/>
        <end position="161"/>
    </location>
</feature>
<comment type="cofactor">
    <cofactor evidence="1">
        <name>Zn(2+)</name>
        <dbReference type="ChEBI" id="CHEBI:29105"/>
    </cofactor>
</comment>
<dbReference type="PANTHER" id="PTHR37326:SF1">
    <property type="entry name" value="BLL3975 PROTEIN"/>
    <property type="match status" value="1"/>
</dbReference>
<dbReference type="PANTHER" id="PTHR37326">
    <property type="entry name" value="BLL3975 PROTEIN"/>
    <property type="match status" value="1"/>
</dbReference>
<dbReference type="SUPFAM" id="SSF53187">
    <property type="entry name" value="Zn-dependent exopeptidases"/>
    <property type="match status" value="1"/>
</dbReference>
<evidence type="ECO:0000256" key="2">
    <source>
        <dbReference type="ARBA" id="ARBA00022723"/>
    </source>
</evidence>
<evidence type="ECO:0000259" key="5">
    <source>
        <dbReference type="Pfam" id="PF24827"/>
    </source>
</evidence>
<reference evidence="7" key="1">
    <citation type="submission" date="2019-11" db="EMBL/GenBank/DDBJ databases">
        <title>Genome sequence of Heliorestis convoluta strain HH, an alkaliphilic and minimalistic phototrophic bacterium from a soda lake in Egypt.</title>
        <authorList>
            <person name="Dewey E.D."/>
            <person name="Stokes L.M."/>
            <person name="Burchell B.M."/>
            <person name="Shaffer K.N."/>
            <person name="Huntington A.M."/>
            <person name="Baker J.M."/>
            <person name="Nadendla S."/>
            <person name="Giglio M.G."/>
            <person name="Touchman J.W."/>
            <person name="Blankenship R.E."/>
            <person name="Madigan M.T."/>
            <person name="Sattley W.M."/>
        </authorList>
    </citation>
    <scope>NUCLEOTIDE SEQUENCE [LARGE SCALE GENOMIC DNA]</scope>
    <source>
        <strain evidence="7">HH</strain>
    </source>
</reference>
<dbReference type="AlphaFoldDB" id="A0A5Q2MW41"/>
<dbReference type="CDD" id="cd06253">
    <property type="entry name" value="M14_ASTE_ASPA-like"/>
    <property type="match status" value="1"/>
</dbReference>
<dbReference type="InterPro" id="IPR053138">
    <property type="entry name" value="N-alpha-Ac-DABA_deacetylase"/>
</dbReference>
<evidence type="ECO:0000313" key="7">
    <source>
        <dbReference type="Proteomes" id="UP000366051"/>
    </source>
</evidence>